<sequence>MPRAAASKSRGDKSRSVTVAPLPQVSVDIIPGRFTEDDWMTMVGAEDGEDVVGDIVDSLIDRVMEECLMVHLQSQLIPYTVGQARDAMLQIVQWTFVPRDEGDVDLDTGKDWREEPLPCPHDSWAQGCVPVTQHVLTPRSSQSQQGPPQHLAIPEEESLQDITPPEPEKSPPASSEEQTTPPEAETKRASEPTRKPTPPAAPPKNRPGYRPHRGPLPSAGLKNITKSLEETEKEMFLEQLVREEGVTSENLLPTSLHNILKIQLGRPPQKKDVMYDDAGNVLSMPKVAISRLPQHHVRPRIQVLDVSRESTDNDTRRRNRQNLRKGKEARKASPVIGTRVCSFSNDPPHLHSTRAEDLPGRASMPAAIHLDTMPLTHGVILRLGDSTERGSVYSLQQRERAQTERGELRPIQAAIPHPNLRVEQLLRNNIPQVQPLVSFMSH</sequence>
<feature type="compositionally biased region" description="Basic and acidic residues" evidence="1">
    <location>
        <begin position="184"/>
        <end position="194"/>
    </location>
</feature>
<organism evidence="2 3">
    <name type="scientific">Engystomops pustulosus</name>
    <name type="common">Tungara frog</name>
    <name type="synonym">Physalaemus pustulosus</name>
    <dbReference type="NCBI Taxonomy" id="76066"/>
    <lineage>
        <taxon>Eukaryota</taxon>
        <taxon>Metazoa</taxon>
        <taxon>Chordata</taxon>
        <taxon>Craniata</taxon>
        <taxon>Vertebrata</taxon>
        <taxon>Euteleostomi</taxon>
        <taxon>Amphibia</taxon>
        <taxon>Batrachia</taxon>
        <taxon>Anura</taxon>
        <taxon>Neobatrachia</taxon>
        <taxon>Hyloidea</taxon>
        <taxon>Leptodactylidae</taxon>
        <taxon>Leiuperinae</taxon>
        <taxon>Engystomops</taxon>
    </lineage>
</organism>
<protein>
    <submittedName>
        <fullName evidence="2">Uncharacterized protein</fullName>
    </submittedName>
</protein>
<evidence type="ECO:0000256" key="1">
    <source>
        <dbReference type="SAM" id="MobiDB-lite"/>
    </source>
</evidence>
<evidence type="ECO:0000313" key="3">
    <source>
        <dbReference type="Proteomes" id="UP000824782"/>
    </source>
</evidence>
<dbReference type="PANTHER" id="PTHR34438">
    <property type="entry name" value="SI:DKEY-97L20.6"/>
    <property type="match status" value="1"/>
</dbReference>
<dbReference type="AlphaFoldDB" id="A0AAV6YUA6"/>
<feature type="compositionally biased region" description="Basic and acidic residues" evidence="1">
    <location>
        <begin position="306"/>
        <end position="316"/>
    </location>
</feature>
<dbReference type="InterPro" id="IPR028042">
    <property type="entry name" value="DUF4639"/>
</dbReference>
<reference evidence="2" key="1">
    <citation type="thesis" date="2020" institute="ProQuest LLC" country="789 East Eisenhower Parkway, Ann Arbor, MI, USA">
        <title>Comparative Genomics and Chromosome Evolution.</title>
        <authorList>
            <person name="Mudd A.B."/>
        </authorList>
    </citation>
    <scope>NUCLEOTIDE SEQUENCE</scope>
    <source>
        <strain evidence="2">237g6f4</strain>
        <tissue evidence="2">Blood</tissue>
    </source>
</reference>
<dbReference type="EMBL" id="WNYA01018714">
    <property type="protein sequence ID" value="KAG8538784.1"/>
    <property type="molecule type" value="Genomic_DNA"/>
</dbReference>
<accession>A0AAV6YUA6</accession>
<feature type="region of interest" description="Disordered" evidence="1">
    <location>
        <begin position="158"/>
        <end position="220"/>
    </location>
</feature>
<dbReference type="Pfam" id="PF15479">
    <property type="entry name" value="DUF4639"/>
    <property type="match status" value="1"/>
</dbReference>
<name>A0AAV6YUA6_ENGPU</name>
<gene>
    <name evidence="2" type="ORF">GDO81_022089</name>
</gene>
<comment type="caution">
    <text evidence="2">The sequence shown here is derived from an EMBL/GenBank/DDBJ whole genome shotgun (WGS) entry which is preliminary data.</text>
</comment>
<dbReference type="PANTHER" id="PTHR34438:SF1">
    <property type="entry name" value="CHROMOSOME 2 OPEN READING FRAME 81"/>
    <property type="match status" value="1"/>
</dbReference>
<proteinExistence type="predicted"/>
<keyword evidence="3" id="KW-1185">Reference proteome</keyword>
<feature type="region of interest" description="Disordered" evidence="1">
    <location>
        <begin position="306"/>
        <end position="334"/>
    </location>
</feature>
<feature type="compositionally biased region" description="Pro residues" evidence="1">
    <location>
        <begin position="195"/>
        <end position="205"/>
    </location>
</feature>
<evidence type="ECO:0000313" key="2">
    <source>
        <dbReference type="EMBL" id="KAG8538784.1"/>
    </source>
</evidence>
<dbReference type="Proteomes" id="UP000824782">
    <property type="component" value="Unassembled WGS sequence"/>
</dbReference>